<keyword evidence="5" id="KW-1185">Reference proteome</keyword>
<comment type="caution">
    <text evidence="4">The sequence shown here is derived from an EMBL/GenBank/DDBJ whole genome shotgun (WGS) entry which is preliminary data.</text>
</comment>
<name>A0ABR1ANY5_POLSC</name>
<protein>
    <submittedName>
        <fullName evidence="4">Uncharacterized protein</fullName>
    </submittedName>
</protein>
<evidence type="ECO:0000313" key="4">
    <source>
        <dbReference type="EMBL" id="KAK6624151.1"/>
    </source>
</evidence>
<keyword evidence="2" id="KW-0812">Transmembrane</keyword>
<feature type="region of interest" description="Disordered" evidence="1">
    <location>
        <begin position="472"/>
        <end position="494"/>
    </location>
</feature>
<keyword evidence="2" id="KW-1133">Transmembrane helix</keyword>
<dbReference type="PANTHER" id="PTHR11861">
    <property type="entry name" value="MELANOCYTE PROTEIN PMEL 17-RELATED"/>
    <property type="match status" value="1"/>
</dbReference>
<feature type="signal peptide" evidence="3">
    <location>
        <begin position="1"/>
        <end position="18"/>
    </location>
</feature>
<accession>A0ABR1ANY5</accession>
<dbReference type="PANTHER" id="PTHR11861:SF8">
    <property type="entry name" value="PKD DOMAIN-CONTAINING PROTEIN"/>
    <property type="match status" value="1"/>
</dbReference>
<sequence length="494" mass="55742">MISFLLCFVIISSKLVSGYYVVLSDVDNIIQGETIQFKAEVFDENGKLSSHSYTFIWSDNASHSATFEGRPPAYWNVTYDINTPPGVYNVSVKVERPFLFIKTTVGSASVAFNVTKYIHGDIILKQGNFTRSKYISNNMPVNHTIALNKSHLEFLNKTTNFKRIFWFVDCIYYGPQAGFEFDFNYTKIDSKHYVEALLVAANMPKEENISTSVTTVDLAHVPETGNQTNVTMPSVKQNVTSNNTTSTDIDEKLMNWLVSFKKTQSSNVSGSGGYCLNSSVIPEIPNYTYGFFKTNFTVKAPVIISPINGTNWLMDGEILNISVSCNGSSPFKFCVLLRPGLYNITGNETCHEETILRNCSFEIQHLFKRPSEYTLVVIISNEVSRVIKPIAVNIYKVKKHAQLSVIIVPVSFSLIATILIIFGVAYYVQSKHKYTIEVADFDFGNQVGNMEYKTFRERLRESISNSFLKSNDYEDDDSTWSESVPTSRKYGSMQ</sequence>
<feature type="chain" id="PRO_5047246468" evidence="3">
    <location>
        <begin position="19"/>
        <end position="494"/>
    </location>
</feature>
<dbReference type="InterPro" id="IPR045219">
    <property type="entry name" value="PKAT"/>
</dbReference>
<proteinExistence type="predicted"/>
<evidence type="ECO:0000256" key="3">
    <source>
        <dbReference type="SAM" id="SignalP"/>
    </source>
</evidence>
<dbReference type="Proteomes" id="UP001359485">
    <property type="component" value="Unassembled WGS sequence"/>
</dbReference>
<evidence type="ECO:0000313" key="5">
    <source>
        <dbReference type="Proteomes" id="UP001359485"/>
    </source>
</evidence>
<keyword evidence="2" id="KW-0472">Membrane</keyword>
<organism evidence="4 5">
    <name type="scientific">Polyplax serrata</name>
    <name type="common">Common mouse louse</name>
    <dbReference type="NCBI Taxonomy" id="468196"/>
    <lineage>
        <taxon>Eukaryota</taxon>
        <taxon>Metazoa</taxon>
        <taxon>Ecdysozoa</taxon>
        <taxon>Arthropoda</taxon>
        <taxon>Hexapoda</taxon>
        <taxon>Insecta</taxon>
        <taxon>Pterygota</taxon>
        <taxon>Neoptera</taxon>
        <taxon>Paraneoptera</taxon>
        <taxon>Psocodea</taxon>
        <taxon>Troctomorpha</taxon>
        <taxon>Phthiraptera</taxon>
        <taxon>Anoplura</taxon>
        <taxon>Polyplacidae</taxon>
        <taxon>Polyplax</taxon>
    </lineage>
</organism>
<dbReference type="EMBL" id="JAWJWF010000046">
    <property type="protein sequence ID" value="KAK6624151.1"/>
    <property type="molecule type" value="Genomic_DNA"/>
</dbReference>
<keyword evidence="3" id="KW-0732">Signal</keyword>
<reference evidence="4 5" key="1">
    <citation type="submission" date="2023-09" db="EMBL/GenBank/DDBJ databases">
        <title>Genomes of two closely related lineages of the louse Polyplax serrata with different host specificities.</title>
        <authorList>
            <person name="Martinu J."/>
            <person name="Tarabai H."/>
            <person name="Stefka J."/>
            <person name="Hypsa V."/>
        </authorList>
    </citation>
    <scope>NUCLEOTIDE SEQUENCE [LARGE SCALE GENOMIC DNA]</scope>
    <source>
        <strain evidence="4">98ZLc_SE</strain>
    </source>
</reference>
<gene>
    <name evidence="4" type="ORF">RUM44_011009</name>
</gene>
<evidence type="ECO:0000256" key="2">
    <source>
        <dbReference type="SAM" id="Phobius"/>
    </source>
</evidence>
<evidence type="ECO:0000256" key="1">
    <source>
        <dbReference type="SAM" id="MobiDB-lite"/>
    </source>
</evidence>
<feature type="transmembrane region" description="Helical" evidence="2">
    <location>
        <begin position="403"/>
        <end position="428"/>
    </location>
</feature>